<proteinExistence type="predicted"/>
<organism evidence="1 2">
    <name type="scientific">Pectobacterium versatile</name>
    <dbReference type="NCBI Taxonomy" id="2488639"/>
    <lineage>
        <taxon>Bacteria</taxon>
        <taxon>Pseudomonadati</taxon>
        <taxon>Pseudomonadota</taxon>
        <taxon>Gammaproteobacteria</taxon>
        <taxon>Enterobacterales</taxon>
        <taxon>Pectobacteriaceae</taxon>
        <taxon>Pectobacterium</taxon>
    </lineage>
</organism>
<dbReference type="EMBL" id="JACDRT010000007">
    <property type="protein sequence ID" value="MBA0159450.1"/>
    <property type="molecule type" value="Genomic_DNA"/>
</dbReference>
<sequence length="329" mass="38708">MLTQLYDSYRLKIFTLKGTEFQQFFEQIYQNLYGVEFQPIKPHGRFGDGGNDGWIPSLGHYFQVYGPEDFNLKIENSIRKMNSDFSKIMEHWDNVAKVKTFTIVVNDNFKNCPAPLSKALQEIEVRYGIKTYFTGAGQLWLQFNKLDLNTKKFLLGNPLPVLPSDVISVIKIIENDLELNNFPLMNENLISCGLHFSLVEKIPNLSAKLSYYTIPSEYVEIHDCINNVVYWANRVVNHFTEYEYCELQHNSILSKTKSWKQKELPPDIYDKYSTMNDEWEFEHQKLCNNFSYSFNKYLVLIRRIYDSNYLNGFFAFDIFYDTPGFLVDI</sequence>
<evidence type="ECO:0000313" key="2">
    <source>
        <dbReference type="Proteomes" id="UP000584405"/>
    </source>
</evidence>
<accession>A0AAW3RVQ9</accession>
<name>A0AAW3RVQ9_9GAMM</name>
<comment type="caution">
    <text evidence="1">The sequence shown here is derived from an EMBL/GenBank/DDBJ whole genome shotgun (WGS) entry which is preliminary data.</text>
</comment>
<dbReference type="AlphaFoldDB" id="A0AAW3RVQ9"/>
<evidence type="ECO:0000313" key="1">
    <source>
        <dbReference type="EMBL" id="MBA0159450.1"/>
    </source>
</evidence>
<protein>
    <submittedName>
        <fullName evidence="1">Uncharacterized protein</fullName>
    </submittedName>
</protein>
<gene>
    <name evidence="1" type="ORF">H0253_11425</name>
</gene>
<dbReference type="RefSeq" id="WP_109491838.1">
    <property type="nucleotide sequence ID" value="NZ_JACDRT010000007.1"/>
</dbReference>
<dbReference type="Proteomes" id="UP000584405">
    <property type="component" value="Unassembled WGS sequence"/>
</dbReference>
<reference evidence="1 2" key="1">
    <citation type="submission" date="2020-07" db="EMBL/GenBank/DDBJ databases">
        <title>Updated taxonomy of Pectobacterium genus in the CIRM-CFBP bacterial collection: when new species reveal old endemic population.</title>
        <authorList>
            <person name="Pedron J."/>
            <person name="Barny M.A."/>
            <person name="Portier P."/>
        </authorList>
    </citation>
    <scope>NUCLEOTIDE SEQUENCE [LARGE SCALE GENOMIC DNA]</scope>
    <source>
        <strain evidence="1 2">CFBP5669</strain>
    </source>
</reference>